<sequence length="364" mass="41128">LDKKTYNDATFRAKLKDAVTSLHTGSVWDTDNVIGPMITNDNEKLLHAVEQLEEGESWLVPPVFADEKRYILKPCVKWGVKPGNYTFQTELFAPLLSVVSIENLKQGIRYANSTEYGLTSGLQSLDDKEMTLWKDSLEAGNLYINRGITGAIVGRQPFGGMKRSAFGVGIKAGGPNYVSCFVEFDERETPKLPPVAEYPFKNYLPKESDQVRLQYASQSYPQAWKEEFSVERDGSLIIGELNTFRYLPLKSMAIRLLDEDNLCDALLTIYAASFTKAKTTVSLSASHPHRKTIQEAVLAFGNIQISVQEESLFVGENGQIFPWNRLLISVLRTINGRWQLIFERTGFYKLFFKKFPLLAVQLQV</sequence>
<comment type="caution">
    <text evidence="4">The sequence shown here is derived from an EMBL/GenBank/DDBJ whole genome shotgun (WGS) entry which is preliminary data.</text>
</comment>
<dbReference type="InterPro" id="IPR016163">
    <property type="entry name" value="Ald_DH_C"/>
</dbReference>
<dbReference type="InterPro" id="IPR016161">
    <property type="entry name" value="Ald_DH/histidinol_DH"/>
</dbReference>
<reference evidence="4" key="1">
    <citation type="submission" date="2019-03" db="EMBL/GenBank/DDBJ databases">
        <title>Single cell metagenomics reveals metabolic interactions within the superorganism composed of flagellate Streblomastix strix and complex community of Bacteroidetes bacteria on its surface.</title>
        <authorList>
            <person name="Treitli S.C."/>
            <person name="Kolisko M."/>
            <person name="Husnik F."/>
            <person name="Keeling P."/>
            <person name="Hampl V."/>
        </authorList>
    </citation>
    <scope>NUCLEOTIDE SEQUENCE</scope>
    <source>
        <strain evidence="4">STM</strain>
    </source>
</reference>
<proteinExistence type="predicted"/>
<dbReference type="InterPro" id="IPR050485">
    <property type="entry name" value="Proline_metab_enzyme"/>
</dbReference>
<dbReference type="InterPro" id="IPR016162">
    <property type="entry name" value="Ald_DH_N"/>
</dbReference>
<evidence type="ECO:0000259" key="3">
    <source>
        <dbReference type="Pfam" id="PF00171"/>
    </source>
</evidence>
<protein>
    <recommendedName>
        <fullName evidence="3">Aldehyde dehydrogenase domain-containing protein</fullName>
    </recommendedName>
</protein>
<dbReference type="GO" id="GO:0010133">
    <property type="term" value="P:L-proline catabolic process to L-glutamate"/>
    <property type="evidence" value="ECO:0007669"/>
    <property type="project" value="TreeGrafter"/>
</dbReference>
<dbReference type="AlphaFoldDB" id="A0A5J4PN43"/>
<gene>
    <name evidence="4" type="ORF">EZS27_037754</name>
</gene>
<keyword evidence="1" id="KW-0560">Oxidoreductase</keyword>
<organism evidence="4">
    <name type="scientific">termite gut metagenome</name>
    <dbReference type="NCBI Taxonomy" id="433724"/>
    <lineage>
        <taxon>unclassified sequences</taxon>
        <taxon>metagenomes</taxon>
        <taxon>organismal metagenomes</taxon>
    </lineage>
</organism>
<dbReference type="Gene3D" id="3.40.605.10">
    <property type="entry name" value="Aldehyde Dehydrogenase, Chain A, domain 1"/>
    <property type="match status" value="1"/>
</dbReference>
<dbReference type="SUPFAM" id="SSF53720">
    <property type="entry name" value="ALDH-like"/>
    <property type="match status" value="1"/>
</dbReference>
<dbReference type="GO" id="GO:0009898">
    <property type="term" value="C:cytoplasmic side of plasma membrane"/>
    <property type="evidence" value="ECO:0007669"/>
    <property type="project" value="TreeGrafter"/>
</dbReference>
<dbReference type="PANTHER" id="PTHR42862">
    <property type="entry name" value="DELTA-1-PYRROLINE-5-CARBOXYLATE DEHYDROGENASE 1, ISOFORM A-RELATED"/>
    <property type="match status" value="1"/>
</dbReference>
<evidence type="ECO:0000313" key="4">
    <source>
        <dbReference type="EMBL" id="KAA6311046.1"/>
    </source>
</evidence>
<dbReference type="InterPro" id="IPR015590">
    <property type="entry name" value="Aldehyde_DH_dom"/>
</dbReference>
<dbReference type="PANTHER" id="PTHR42862:SF1">
    <property type="entry name" value="DELTA-1-PYRROLINE-5-CARBOXYLATE DEHYDROGENASE 2, ISOFORM A-RELATED"/>
    <property type="match status" value="1"/>
</dbReference>
<name>A0A5J4PN43_9ZZZZ</name>
<dbReference type="Pfam" id="PF00171">
    <property type="entry name" value="Aldedh"/>
    <property type="match status" value="1"/>
</dbReference>
<evidence type="ECO:0000256" key="2">
    <source>
        <dbReference type="ARBA" id="ARBA00023027"/>
    </source>
</evidence>
<accession>A0A5J4PN43</accession>
<evidence type="ECO:0000256" key="1">
    <source>
        <dbReference type="ARBA" id="ARBA00023002"/>
    </source>
</evidence>
<feature type="domain" description="Aldehyde dehydrogenase" evidence="3">
    <location>
        <begin position="10"/>
        <end position="183"/>
    </location>
</feature>
<keyword evidence="2" id="KW-0520">NAD</keyword>
<feature type="non-terminal residue" evidence="4">
    <location>
        <position position="1"/>
    </location>
</feature>
<dbReference type="EMBL" id="SNRY01007125">
    <property type="protein sequence ID" value="KAA6311046.1"/>
    <property type="molecule type" value="Genomic_DNA"/>
</dbReference>
<dbReference type="GO" id="GO:0003842">
    <property type="term" value="F:L-glutamate gamma-semialdehyde dehydrogenase activity"/>
    <property type="evidence" value="ECO:0007669"/>
    <property type="project" value="TreeGrafter"/>
</dbReference>
<feature type="non-terminal residue" evidence="4">
    <location>
        <position position="364"/>
    </location>
</feature>
<dbReference type="Gene3D" id="3.40.309.10">
    <property type="entry name" value="Aldehyde Dehydrogenase, Chain A, domain 2"/>
    <property type="match status" value="1"/>
</dbReference>